<evidence type="ECO:0000313" key="2">
    <source>
        <dbReference type="EMBL" id="MVO16824.1"/>
    </source>
</evidence>
<dbReference type="EMBL" id="WQLV01000008">
    <property type="protein sequence ID" value="MVO16824.1"/>
    <property type="molecule type" value="Genomic_DNA"/>
</dbReference>
<keyword evidence="3" id="KW-1185">Reference proteome</keyword>
<feature type="region of interest" description="Disordered" evidence="1">
    <location>
        <begin position="92"/>
        <end position="116"/>
    </location>
</feature>
<feature type="compositionally biased region" description="Basic residues" evidence="1">
    <location>
        <begin position="103"/>
        <end position="116"/>
    </location>
</feature>
<comment type="caution">
    <text evidence="2">The sequence shown here is derived from an EMBL/GenBank/DDBJ whole genome shotgun (WGS) entry which is preliminary data.</text>
</comment>
<dbReference type="RefSeq" id="WP_157023050.1">
    <property type="nucleotide sequence ID" value="NZ_WQLV01000008.1"/>
</dbReference>
<evidence type="ECO:0000256" key="1">
    <source>
        <dbReference type="SAM" id="MobiDB-lite"/>
    </source>
</evidence>
<dbReference type="Proteomes" id="UP000478892">
    <property type="component" value="Unassembled WGS sequence"/>
</dbReference>
<protein>
    <recommendedName>
        <fullName evidence="4">XRE family transcriptional regulator</fullName>
    </recommendedName>
</protein>
<gene>
    <name evidence="2" type="ORF">GO984_13475</name>
</gene>
<sequence>MTQMSGQQFATFLKEEVAAQNKGLGKLSYEELGRSCGVTGRRLRQLAVSDDGNPSVLIIRLALFTLGYHVDAPEHDVLPHLRNNGSYIEELHGPNRPRAVFPKAKKTPRRKTVGAA</sequence>
<evidence type="ECO:0000313" key="3">
    <source>
        <dbReference type="Proteomes" id="UP000478892"/>
    </source>
</evidence>
<dbReference type="AlphaFoldDB" id="A0A6L6WGK1"/>
<organism evidence="2 3">
    <name type="scientific">Parasedimentitalea huanghaiensis</name>
    <dbReference type="NCBI Taxonomy" id="2682100"/>
    <lineage>
        <taxon>Bacteria</taxon>
        <taxon>Pseudomonadati</taxon>
        <taxon>Pseudomonadota</taxon>
        <taxon>Alphaproteobacteria</taxon>
        <taxon>Rhodobacterales</taxon>
        <taxon>Paracoccaceae</taxon>
        <taxon>Parasedimentitalea</taxon>
    </lineage>
</organism>
<accession>A0A6L6WGK1</accession>
<reference evidence="2 3" key="1">
    <citation type="submission" date="2019-12" db="EMBL/GenBank/DDBJ databases">
        <authorList>
            <person name="Zhang Y.-J."/>
        </authorList>
    </citation>
    <scope>NUCLEOTIDE SEQUENCE [LARGE SCALE GENOMIC DNA]</scope>
    <source>
        <strain evidence="2 3">CY05</strain>
    </source>
</reference>
<proteinExistence type="predicted"/>
<name>A0A6L6WGK1_9RHOB</name>
<evidence type="ECO:0008006" key="4">
    <source>
        <dbReference type="Google" id="ProtNLM"/>
    </source>
</evidence>